<gene>
    <name evidence="2" type="ORF">FYJ85_17235</name>
</gene>
<evidence type="ECO:0000259" key="1">
    <source>
        <dbReference type="PROSITE" id="PS51186"/>
    </source>
</evidence>
<dbReference type="EMBL" id="VUNS01000023">
    <property type="protein sequence ID" value="MST98784.1"/>
    <property type="molecule type" value="Genomic_DNA"/>
</dbReference>
<dbReference type="GO" id="GO:0016747">
    <property type="term" value="F:acyltransferase activity, transferring groups other than amino-acyl groups"/>
    <property type="evidence" value="ECO:0007669"/>
    <property type="project" value="InterPro"/>
</dbReference>
<dbReference type="RefSeq" id="WP_106052037.1">
    <property type="nucleotide sequence ID" value="NZ_DBFCGB010000037.1"/>
</dbReference>
<evidence type="ECO:0000313" key="3">
    <source>
        <dbReference type="Proteomes" id="UP000435649"/>
    </source>
</evidence>
<dbReference type="PROSITE" id="PS51186">
    <property type="entry name" value="GNAT"/>
    <property type="match status" value="1"/>
</dbReference>
<reference evidence="2 3" key="1">
    <citation type="submission" date="2019-08" db="EMBL/GenBank/DDBJ databases">
        <title>In-depth cultivation of the pig gut microbiome towards novel bacterial diversity and tailored functional studies.</title>
        <authorList>
            <person name="Wylensek D."/>
            <person name="Hitch T.C.A."/>
            <person name="Clavel T."/>
        </authorList>
    </citation>
    <scope>NUCLEOTIDE SEQUENCE [LARGE SCALE GENOMIC DNA]</scope>
    <source>
        <strain evidence="2 3">BBE-744-WT-12</strain>
    </source>
</reference>
<dbReference type="InterPro" id="IPR000182">
    <property type="entry name" value="GNAT_dom"/>
</dbReference>
<dbReference type="Proteomes" id="UP000435649">
    <property type="component" value="Unassembled WGS sequence"/>
</dbReference>
<dbReference type="SUPFAM" id="SSF55729">
    <property type="entry name" value="Acyl-CoA N-acyltransferases (Nat)"/>
    <property type="match status" value="1"/>
</dbReference>
<dbReference type="CDD" id="cd04301">
    <property type="entry name" value="NAT_SF"/>
    <property type="match status" value="1"/>
</dbReference>
<name>A0A844G753_9BACT</name>
<keyword evidence="2" id="KW-0808">Transferase</keyword>
<sequence length="158" mass="18425">MVPEFRKISDFPRGTLFALLSDAYSFDCRCARHWGGDWREFDSFFCDRPEIADRYGFVTTLDGRAVGFASWDPRQQPEYAIIGHNCIASAYKGQGYGVRQLQETVDRISRYGVDRIVVTTNELMVPARRMYERVGFRQVRRRPADGFAGEYIDYEYCR</sequence>
<dbReference type="AlphaFoldDB" id="A0A844G753"/>
<keyword evidence="3" id="KW-1185">Reference proteome</keyword>
<proteinExistence type="predicted"/>
<evidence type="ECO:0000313" key="2">
    <source>
        <dbReference type="EMBL" id="MST98784.1"/>
    </source>
</evidence>
<protein>
    <submittedName>
        <fullName evidence="2">GNAT family N-acetyltransferase</fullName>
    </submittedName>
</protein>
<dbReference type="InterPro" id="IPR016181">
    <property type="entry name" value="Acyl_CoA_acyltransferase"/>
</dbReference>
<comment type="caution">
    <text evidence="2">The sequence shown here is derived from an EMBL/GenBank/DDBJ whole genome shotgun (WGS) entry which is preliminary data.</text>
</comment>
<dbReference type="Pfam" id="PF00583">
    <property type="entry name" value="Acetyltransf_1"/>
    <property type="match status" value="1"/>
</dbReference>
<feature type="domain" description="N-acetyltransferase" evidence="1">
    <location>
        <begin position="3"/>
        <end position="158"/>
    </location>
</feature>
<organism evidence="2 3">
    <name type="scientific">Victivallis lenta</name>
    <dbReference type="NCBI Taxonomy" id="2606640"/>
    <lineage>
        <taxon>Bacteria</taxon>
        <taxon>Pseudomonadati</taxon>
        <taxon>Lentisphaerota</taxon>
        <taxon>Lentisphaeria</taxon>
        <taxon>Victivallales</taxon>
        <taxon>Victivallaceae</taxon>
        <taxon>Victivallis</taxon>
    </lineage>
</organism>
<accession>A0A844G753</accession>
<dbReference type="Gene3D" id="3.40.630.30">
    <property type="match status" value="1"/>
</dbReference>